<dbReference type="RefSeq" id="XP_025364337.1">
    <property type="nucleotide sequence ID" value="XM_025505525.1"/>
</dbReference>
<evidence type="ECO:0000256" key="5">
    <source>
        <dbReference type="ARBA" id="ARBA00022729"/>
    </source>
</evidence>
<evidence type="ECO:0000256" key="8">
    <source>
        <dbReference type="ARBA" id="ARBA00023180"/>
    </source>
</evidence>
<reference evidence="13 14" key="1">
    <citation type="journal article" date="2018" name="Mol. Biol. Evol.">
        <title>Broad Genomic Sampling Reveals a Smut Pathogenic Ancestry of the Fungal Clade Ustilaginomycotina.</title>
        <authorList>
            <person name="Kijpornyongpan T."/>
            <person name="Mondo S.J."/>
            <person name="Barry K."/>
            <person name="Sandor L."/>
            <person name="Lee J."/>
            <person name="Lipzen A."/>
            <person name="Pangilinan J."/>
            <person name="LaButti K."/>
            <person name="Hainaut M."/>
            <person name="Henrissat B."/>
            <person name="Grigoriev I.V."/>
            <person name="Spatafora J.W."/>
            <person name="Aime M.C."/>
        </authorList>
    </citation>
    <scope>NUCLEOTIDE SEQUENCE [LARGE SCALE GENOMIC DNA]</scope>
    <source>
        <strain evidence="13 14">MCA 5214</strain>
    </source>
</reference>
<dbReference type="AlphaFoldDB" id="A0A316V2S2"/>
<keyword evidence="6 10" id="KW-0472">Membrane</keyword>
<organism evidence="13 14">
    <name type="scientific">Jaminaea rosea</name>
    <dbReference type="NCBI Taxonomy" id="1569628"/>
    <lineage>
        <taxon>Eukaryota</taxon>
        <taxon>Fungi</taxon>
        <taxon>Dikarya</taxon>
        <taxon>Basidiomycota</taxon>
        <taxon>Ustilaginomycotina</taxon>
        <taxon>Exobasidiomycetes</taxon>
        <taxon>Microstromatales</taxon>
        <taxon>Microstromatales incertae sedis</taxon>
        <taxon>Jaminaea</taxon>
    </lineage>
</organism>
<dbReference type="GO" id="GO:0005886">
    <property type="term" value="C:plasma membrane"/>
    <property type="evidence" value="ECO:0007669"/>
    <property type="project" value="UniProtKB-SubCell"/>
</dbReference>
<dbReference type="GeneID" id="37027348"/>
<keyword evidence="10" id="KW-0808">Transferase</keyword>
<comment type="similarity">
    <text evidence="3 10">Belongs to the glycosyl hydrolase 72 family.</text>
</comment>
<dbReference type="SUPFAM" id="SSF51445">
    <property type="entry name" value="(Trans)glycosidases"/>
    <property type="match status" value="1"/>
</dbReference>
<evidence type="ECO:0000256" key="7">
    <source>
        <dbReference type="ARBA" id="ARBA00023157"/>
    </source>
</evidence>
<dbReference type="GO" id="GO:0042124">
    <property type="term" value="F:1,3-beta-glucanosyltransferase activity"/>
    <property type="evidence" value="ECO:0007669"/>
    <property type="project" value="TreeGrafter"/>
</dbReference>
<comment type="subcellular location">
    <subcellularLocation>
        <location evidence="1">Cell envelope</location>
    </subcellularLocation>
    <subcellularLocation>
        <location evidence="10">Cell membrane</location>
        <topology evidence="10">Lipid-anchor</topology>
        <topology evidence="10">GPI-anchor</topology>
    </subcellularLocation>
    <subcellularLocation>
        <location evidence="2">Membrane</location>
        <topology evidence="2">Lipid-anchor</topology>
        <topology evidence="2">GPI-anchor</topology>
    </subcellularLocation>
</comment>
<keyword evidence="8" id="KW-0325">Glycoprotein</keyword>
<dbReference type="GO" id="GO:0031505">
    <property type="term" value="P:fungal-type cell wall organization"/>
    <property type="evidence" value="ECO:0007669"/>
    <property type="project" value="TreeGrafter"/>
</dbReference>
<dbReference type="STRING" id="1569628.A0A316V2S2"/>
<evidence type="ECO:0000256" key="2">
    <source>
        <dbReference type="ARBA" id="ARBA00004589"/>
    </source>
</evidence>
<dbReference type="Gene3D" id="1.20.58.1040">
    <property type="match status" value="1"/>
</dbReference>
<evidence type="ECO:0000256" key="9">
    <source>
        <dbReference type="ARBA" id="ARBA00023288"/>
    </source>
</evidence>
<name>A0A316V2S2_9BASI</name>
<feature type="domain" description="X8" evidence="12">
    <location>
        <begin position="399"/>
        <end position="503"/>
    </location>
</feature>
<evidence type="ECO:0000256" key="3">
    <source>
        <dbReference type="ARBA" id="ARBA00007528"/>
    </source>
</evidence>
<feature type="region of interest" description="Disordered" evidence="11">
    <location>
        <begin position="509"/>
        <end position="543"/>
    </location>
</feature>
<evidence type="ECO:0000313" key="14">
    <source>
        <dbReference type="Proteomes" id="UP000245884"/>
    </source>
</evidence>
<keyword evidence="5 10" id="KW-0732">Signal</keyword>
<dbReference type="PANTHER" id="PTHR31468">
    <property type="entry name" value="1,3-BETA-GLUCANOSYLTRANSFERASE GAS1"/>
    <property type="match status" value="1"/>
</dbReference>
<dbReference type="Pfam" id="PF07983">
    <property type="entry name" value="X8"/>
    <property type="match status" value="1"/>
</dbReference>
<protein>
    <recommendedName>
        <fullName evidence="10">1,3-beta-glucanosyltransferase</fullName>
        <ecNumber evidence="10">2.4.1.-</ecNumber>
    </recommendedName>
</protein>
<evidence type="ECO:0000256" key="4">
    <source>
        <dbReference type="ARBA" id="ARBA00022622"/>
    </source>
</evidence>
<dbReference type="Proteomes" id="UP000245884">
    <property type="component" value="Unassembled WGS sequence"/>
</dbReference>
<keyword evidence="4 10" id="KW-0336">GPI-anchor</keyword>
<evidence type="ECO:0000256" key="11">
    <source>
        <dbReference type="SAM" id="MobiDB-lite"/>
    </source>
</evidence>
<dbReference type="InterPro" id="IPR012946">
    <property type="entry name" value="X8"/>
</dbReference>
<dbReference type="InterPro" id="IPR004886">
    <property type="entry name" value="Glucanosyltransferase"/>
</dbReference>
<dbReference type="Gene3D" id="3.20.20.80">
    <property type="entry name" value="Glycosidases"/>
    <property type="match status" value="1"/>
</dbReference>
<evidence type="ECO:0000259" key="12">
    <source>
        <dbReference type="SMART" id="SM00768"/>
    </source>
</evidence>
<dbReference type="GO" id="GO:0071970">
    <property type="term" value="P:fungal-type cell wall (1-&gt;3)-beta-D-glucan biosynthetic process"/>
    <property type="evidence" value="ECO:0007669"/>
    <property type="project" value="TreeGrafter"/>
</dbReference>
<accession>A0A316V2S2</accession>
<dbReference type="OrthoDB" id="421038at2759"/>
<evidence type="ECO:0000256" key="10">
    <source>
        <dbReference type="RuleBase" id="RU361209"/>
    </source>
</evidence>
<dbReference type="EC" id="2.4.1.-" evidence="10"/>
<dbReference type="SMART" id="SM00768">
    <property type="entry name" value="X8"/>
    <property type="match status" value="1"/>
</dbReference>
<evidence type="ECO:0000313" key="13">
    <source>
        <dbReference type="EMBL" id="PWN29725.1"/>
    </source>
</evidence>
<dbReference type="EMBL" id="KZ819663">
    <property type="protein sequence ID" value="PWN29725.1"/>
    <property type="molecule type" value="Genomic_DNA"/>
</dbReference>
<keyword evidence="14" id="KW-1185">Reference proteome</keyword>
<comment type="function">
    <text evidence="10">Splits internally a 1,3-beta-glucan molecule and transfers the newly generated reducing end (the donor) to the non-reducing end of another 1,3-beta-glucan molecule (the acceptor) forming a 1,3-beta linkage, resulting in the elongation of 1,3-beta-glucan chains in the cell wall.</text>
</comment>
<evidence type="ECO:0000256" key="6">
    <source>
        <dbReference type="ARBA" id="ARBA00023136"/>
    </source>
</evidence>
<dbReference type="GO" id="GO:0098552">
    <property type="term" value="C:side of membrane"/>
    <property type="evidence" value="ECO:0007669"/>
    <property type="project" value="UniProtKB-KW"/>
</dbReference>
<keyword evidence="7" id="KW-1015">Disulfide bond</keyword>
<dbReference type="InterPro" id="IPR017853">
    <property type="entry name" value="GH"/>
</dbReference>
<evidence type="ECO:0000256" key="1">
    <source>
        <dbReference type="ARBA" id="ARBA00004196"/>
    </source>
</evidence>
<feature type="chain" id="PRO_5016188775" description="1,3-beta-glucanosyltransferase" evidence="10">
    <location>
        <begin position="27"/>
        <end position="563"/>
    </location>
</feature>
<dbReference type="Pfam" id="PF03198">
    <property type="entry name" value="Glyco_hydro_72"/>
    <property type="match status" value="1"/>
</dbReference>
<gene>
    <name evidence="13" type="ORF">BDZ90DRAFT_230577</name>
</gene>
<keyword evidence="9 10" id="KW-0449">Lipoprotein</keyword>
<sequence>MARSIGHSAILIALCLSLLLAPLVAAIDRISVRGKNLVRPNGERFYLKGLAYQESAPTLSSEENDQSGGFPEPGTFVDPLSLPANCTRDVANFRDLGINAIRVYSVNSSLNHDECMKTFSDAGVYVILDLGLPLNGSINRASPTWDTALQTEYLKTLDAFLPYDNLLAVSVGNEVIANDATTSAAPFVKAAARDMKAYLRSKNSGVLVTYSGADAPAGANGRRKLLADYLACGTNETSIDFYGHNSYAWCGDSSLADSGYSTLASDFADYPIPMIFSEVGCVPSAGADSRPWTEINAIFSPPMTDSFSGAVAFQYFPKDPSAEGKDYGLVSFEGGDVVKRADWATLKSQFAGVNPSTAASTSRPALPACNEQGTGAFAASSQLPPTPDVAYCSCLESTAWPCVARPSARDNPAILGLLTNQACGFLGQAGSSCSAITANGSTGTYGNISFCSPVQRLDWAFSSYYQATNNNAQSCDFSGNATLKANANSSAAGSRQAAAACASQNAVGVKTPADPDEASSSSDGGGGGSSTSSQDGNGATTLPAKAGGLVTTTLLALGLLLVL</sequence>
<dbReference type="PANTHER" id="PTHR31468:SF2">
    <property type="entry name" value="1,3-BETA-GLUCANOSYLTRANSFERASE GAS1"/>
    <property type="match status" value="1"/>
</dbReference>
<proteinExistence type="inferred from homology"/>
<feature type="signal peptide" evidence="10">
    <location>
        <begin position="1"/>
        <end position="26"/>
    </location>
</feature>